<accession>A0ABR8SZQ6</accession>
<dbReference type="RefSeq" id="WP_191800120.1">
    <property type="nucleotide sequence ID" value="NZ_JACSQL010000004.1"/>
</dbReference>
<name>A0ABR8SZQ6_9BACL</name>
<gene>
    <name evidence="1" type="ORF">H9647_11925</name>
</gene>
<proteinExistence type="predicted"/>
<organism evidence="1 2">
    <name type="scientific">Paenibacillus gallinarum</name>
    <dbReference type="NCBI Taxonomy" id="2762232"/>
    <lineage>
        <taxon>Bacteria</taxon>
        <taxon>Bacillati</taxon>
        <taxon>Bacillota</taxon>
        <taxon>Bacilli</taxon>
        <taxon>Bacillales</taxon>
        <taxon>Paenibacillaceae</taxon>
        <taxon>Paenibacillus</taxon>
    </lineage>
</organism>
<evidence type="ECO:0000313" key="2">
    <source>
        <dbReference type="Proteomes" id="UP000608071"/>
    </source>
</evidence>
<evidence type="ECO:0000313" key="1">
    <source>
        <dbReference type="EMBL" id="MBD7968773.1"/>
    </source>
</evidence>
<keyword evidence="2" id="KW-1185">Reference proteome</keyword>
<comment type="caution">
    <text evidence="1">The sequence shown here is derived from an EMBL/GenBank/DDBJ whole genome shotgun (WGS) entry which is preliminary data.</text>
</comment>
<dbReference type="EMBL" id="JACSQL010000004">
    <property type="protein sequence ID" value="MBD7968773.1"/>
    <property type="molecule type" value="Genomic_DNA"/>
</dbReference>
<reference evidence="1 2" key="1">
    <citation type="submission" date="2020-08" db="EMBL/GenBank/DDBJ databases">
        <title>A Genomic Blueprint of the Chicken Gut Microbiome.</title>
        <authorList>
            <person name="Gilroy R."/>
            <person name="Ravi A."/>
            <person name="Getino M."/>
            <person name="Pursley I."/>
            <person name="Horton D.L."/>
            <person name="Alikhan N.-F."/>
            <person name="Baker D."/>
            <person name="Gharbi K."/>
            <person name="Hall N."/>
            <person name="Watson M."/>
            <person name="Adriaenssens E.M."/>
            <person name="Foster-Nyarko E."/>
            <person name="Jarju S."/>
            <person name="Secka A."/>
            <person name="Antonio M."/>
            <person name="Oren A."/>
            <person name="Chaudhuri R."/>
            <person name="La Ragione R.M."/>
            <person name="Hildebrand F."/>
            <person name="Pallen M.J."/>
        </authorList>
    </citation>
    <scope>NUCLEOTIDE SEQUENCE [LARGE SCALE GENOMIC DNA]</scope>
    <source>
        <strain evidence="1 2">Sa2BVA9</strain>
    </source>
</reference>
<protein>
    <submittedName>
        <fullName evidence="1">Uncharacterized protein</fullName>
    </submittedName>
</protein>
<sequence length="101" mass="11854">MECIVRFQVIYKNEETKHLRGLIMLGDKQEASTEQLIPMFKKIGFDVMVENKDDLTFKPVRPDEPYTRIRVTELDTGEEVYREDANLRQILENLIPRSPGL</sequence>
<dbReference type="Proteomes" id="UP000608071">
    <property type="component" value="Unassembled WGS sequence"/>
</dbReference>